<dbReference type="RefSeq" id="WP_183126036.1">
    <property type="nucleotide sequence ID" value="NZ_JACJHR010000062.1"/>
</dbReference>
<reference evidence="1 2" key="1">
    <citation type="submission" date="2020-08" db="EMBL/GenBank/DDBJ databases">
        <title>Amycolatopsis echigonensis JCM 21831.</title>
        <authorList>
            <person name="Tedsree N."/>
            <person name="Kuncharoen N."/>
            <person name="Likhitwitayawuid K."/>
            <person name="Tanasupawat S."/>
        </authorList>
    </citation>
    <scope>NUCLEOTIDE SEQUENCE [LARGE SCALE GENOMIC DNA]</scope>
    <source>
        <strain evidence="1 2">JCM 21831</strain>
    </source>
</reference>
<dbReference type="AlphaFoldDB" id="A0A8E2B7G9"/>
<protein>
    <submittedName>
        <fullName evidence="1">Uncharacterized protein</fullName>
    </submittedName>
</protein>
<comment type="caution">
    <text evidence="1">The sequence shown here is derived from an EMBL/GenBank/DDBJ whole genome shotgun (WGS) entry which is preliminary data.</text>
</comment>
<evidence type="ECO:0000313" key="1">
    <source>
        <dbReference type="EMBL" id="MBB2503911.1"/>
    </source>
</evidence>
<gene>
    <name evidence="1" type="ORF">H5411_32820</name>
</gene>
<dbReference type="Proteomes" id="UP000550260">
    <property type="component" value="Unassembled WGS sequence"/>
</dbReference>
<dbReference type="EMBL" id="JACJHR010000062">
    <property type="protein sequence ID" value="MBB2503911.1"/>
    <property type="molecule type" value="Genomic_DNA"/>
</dbReference>
<proteinExistence type="predicted"/>
<organism evidence="1 2">
    <name type="scientific">Amycolatopsis echigonensis</name>
    <dbReference type="NCBI Taxonomy" id="2576905"/>
    <lineage>
        <taxon>Bacteria</taxon>
        <taxon>Bacillati</taxon>
        <taxon>Actinomycetota</taxon>
        <taxon>Actinomycetes</taxon>
        <taxon>Pseudonocardiales</taxon>
        <taxon>Pseudonocardiaceae</taxon>
        <taxon>Amycolatopsis</taxon>
    </lineage>
</organism>
<name>A0A8E2B7G9_9PSEU</name>
<evidence type="ECO:0000313" key="2">
    <source>
        <dbReference type="Proteomes" id="UP000550260"/>
    </source>
</evidence>
<accession>A0A8E2B7G9</accession>
<sequence length="55" mass="6118">MRLEIRSAVGLEHPGHEAVQQIGLLAVAYSTQREFAPASRPPVDDILSFDGWTRQ</sequence>